<protein>
    <submittedName>
        <fullName evidence="4">Neopullulanase</fullName>
        <ecNumber evidence="4">3.2.1.135</ecNumber>
    </submittedName>
</protein>
<dbReference type="eggNOG" id="COG0366">
    <property type="taxonomic scope" value="Bacteria"/>
</dbReference>
<dbReference type="CDD" id="cd02857">
    <property type="entry name" value="E_set_CDase_PDE_N"/>
    <property type="match status" value="1"/>
</dbReference>
<evidence type="ECO:0000256" key="1">
    <source>
        <dbReference type="ARBA" id="ARBA00022801"/>
    </source>
</evidence>
<dbReference type="SUPFAM" id="SSF51445">
    <property type="entry name" value="(Trans)glycosidases"/>
    <property type="match status" value="1"/>
</dbReference>
<name>K8Z7C3_9ENTE</name>
<dbReference type="Gene3D" id="3.90.400.10">
    <property type="entry name" value="Oligo-1,6-glucosidase, Domain 2"/>
    <property type="match status" value="1"/>
</dbReference>
<dbReference type="RefSeq" id="WP_009492020.1">
    <property type="nucleotide sequence ID" value="NZ_AMYT01000022.1"/>
</dbReference>
<proteinExistence type="predicted"/>
<dbReference type="InterPro" id="IPR013783">
    <property type="entry name" value="Ig-like_fold"/>
</dbReference>
<dbReference type="InterPro" id="IPR006047">
    <property type="entry name" value="GH13_cat_dom"/>
</dbReference>
<dbReference type="PANTHER" id="PTHR10357">
    <property type="entry name" value="ALPHA-AMYLASE FAMILY MEMBER"/>
    <property type="match status" value="1"/>
</dbReference>
<evidence type="ECO:0000256" key="2">
    <source>
        <dbReference type="ARBA" id="ARBA00023295"/>
    </source>
</evidence>
<dbReference type="GO" id="GO:0031216">
    <property type="term" value="F:neopullulanase activity"/>
    <property type="evidence" value="ECO:0007669"/>
    <property type="project" value="UniProtKB-EC"/>
</dbReference>
<gene>
    <name evidence="4" type="ORF">C683_1194</name>
</gene>
<dbReference type="SMART" id="SM00642">
    <property type="entry name" value="Aamy"/>
    <property type="match status" value="1"/>
</dbReference>
<evidence type="ECO:0000313" key="5">
    <source>
        <dbReference type="Proteomes" id="UP000016057"/>
    </source>
</evidence>
<keyword evidence="2 4" id="KW-0326">Glycosidase</keyword>
<dbReference type="Gene3D" id="2.60.40.10">
    <property type="entry name" value="Immunoglobulins"/>
    <property type="match status" value="1"/>
</dbReference>
<dbReference type="Gene3D" id="3.20.20.80">
    <property type="entry name" value="Glycosidases"/>
    <property type="match status" value="1"/>
</dbReference>
<dbReference type="CDD" id="cd11338">
    <property type="entry name" value="AmyAc_CMD"/>
    <property type="match status" value="1"/>
</dbReference>
<dbReference type="Pfam" id="PF02903">
    <property type="entry name" value="Alpha-amylase_N"/>
    <property type="match status" value="1"/>
</dbReference>
<comment type="caution">
    <text evidence="4">The sequence shown here is derived from an EMBL/GenBank/DDBJ whole genome shotgun (WGS) entry which is preliminary data.</text>
</comment>
<dbReference type="GO" id="GO:0005975">
    <property type="term" value="P:carbohydrate metabolic process"/>
    <property type="evidence" value="ECO:0007669"/>
    <property type="project" value="InterPro"/>
</dbReference>
<dbReference type="Proteomes" id="UP000016057">
    <property type="component" value="Unassembled WGS sequence"/>
</dbReference>
<dbReference type="EC" id="3.2.1.135" evidence="4"/>
<dbReference type="InterPro" id="IPR004185">
    <property type="entry name" value="Glyco_hydro_13_lg-like_dom"/>
</dbReference>
<sequence length="581" mass="69009">MNKAAIEHRPESEYAYLYRKGEVHLRLKTGKEIQEVFLLWGDPYELDGEQWLQEKRKMKLVAKTNEHFYWQVSVHPPYRRLKYAFEVCDETECIFYGDRGIYPLKKEYYTIPNFYFSLPYLHEVDAYQAPVWVKETVWYQIFPERFANGDSSNDPEGTLPWGSTAPTRENFFGGDLQGIIDHLDDLEKLGVNGLYLCPIFCASSNHKYDTWNYFMIDPQFGTKEDLQRLVQEAHQRGMKVMLDAVFNHSGDQVAFWQEVQHYGKDSLYYSWYHIEGEKPEYQVTENAEVGKNLNYDTFAFNPHMPKWNTAHPKVQEYLLQAATYWIEEADIDAWRLDVANEVDHRFWRKFQEACVKEKKDIYLLGEIWHSAQPWLQGDQFHGTMNYAYCESIVQYFVQKEIDEEQFISVLYQQLMLYQDEVNRYQLNLLDSHDTERILTQMKGNVELLEKVFAFLFLQPGTPCLYYGTEIGMEGGPDPLNRACMNWDKSTWNQSLWEKMHEMILWRKKYAMILSDGTIEFQYDKEREQITVVRARNKEKIIGCFAQGKEGIVVEKDNKIAGEKRSDGTWDYILWQEKEKNR</sequence>
<dbReference type="OrthoDB" id="9805159at2"/>
<dbReference type="PANTHER" id="PTHR10357:SF210">
    <property type="entry name" value="MALTODEXTRIN GLUCOSIDASE"/>
    <property type="match status" value="1"/>
</dbReference>
<dbReference type="Pfam" id="PF00128">
    <property type="entry name" value="Alpha-amylase"/>
    <property type="match status" value="1"/>
</dbReference>
<dbReference type="STRING" id="1234409.C683_1194"/>
<dbReference type="InterPro" id="IPR017853">
    <property type="entry name" value="GH"/>
</dbReference>
<dbReference type="PATRIC" id="fig|1234409.3.peg.1146"/>
<dbReference type="InterPro" id="IPR045857">
    <property type="entry name" value="O16G_dom_2"/>
</dbReference>
<accession>K8Z7C3</accession>
<evidence type="ECO:0000259" key="3">
    <source>
        <dbReference type="SMART" id="SM00642"/>
    </source>
</evidence>
<evidence type="ECO:0000313" key="4">
    <source>
        <dbReference type="EMBL" id="EKU26919.1"/>
    </source>
</evidence>
<keyword evidence="1 4" id="KW-0378">Hydrolase</keyword>
<keyword evidence="5" id="KW-1185">Reference proteome</keyword>
<reference evidence="4 5" key="1">
    <citation type="journal article" date="2013" name="Genome Announc.">
        <title>Draft Genome Sequence of Catellicoccus marimammalium, a Novel Species Commonly Found in Gull Feces.</title>
        <authorList>
            <person name="Weigand M.R."/>
            <person name="Ryu H."/>
            <person name="Bozcek L."/>
            <person name="Konstantinidis K.T."/>
            <person name="Santo Domingo J.W."/>
        </authorList>
    </citation>
    <scope>NUCLEOTIDE SEQUENCE [LARGE SCALE GENOMIC DNA]</scope>
    <source>
        <strain evidence="4 5">M35/04/3</strain>
    </source>
</reference>
<dbReference type="AlphaFoldDB" id="K8Z7C3"/>
<organism evidence="4 5">
    <name type="scientific">Catellicoccus marimammalium M35/04/3</name>
    <dbReference type="NCBI Taxonomy" id="1234409"/>
    <lineage>
        <taxon>Bacteria</taxon>
        <taxon>Bacillati</taxon>
        <taxon>Bacillota</taxon>
        <taxon>Bacilli</taxon>
        <taxon>Lactobacillales</taxon>
        <taxon>Enterococcaceae</taxon>
        <taxon>Catellicoccus</taxon>
    </lineage>
</organism>
<dbReference type="EMBL" id="AMYT01000022">
    <property type="protein sequence ID" value="EKU26919.1"/>
    <property type="molecule type" value="Genomic_DNA"/>
</dbReference>
<feature type="domain" description="Glycosyl hydrolase family 13 catalytic" evidence="3">
    <location>
        <begin position="140"/>
        <end position="506"/>
    </location>
</feature>